<dbReference type="InterPro" id="IPR013785">
    <property type="entry name" value="Aldolase_TIM"/>
</dbReference>
<dbReference type="EC" id="4.1.1.48" evidence="9"/>
<dbReference type="GO" id="GO:0004640">
    <property type="term" value="F:phosphoribosylanthranilate isomerase activity"/>
    <property type="evidence" value="ECO:0007669"/>
    <property type="project" value="TreeGrafter"/>
</dbReference>
<evidence type="ECO:0000256" key="6">
    <source>
        <dbReference type="ARBA" id="ARBA00022822"/>
    </source>
</evidence>
<evidence type="ECO:0000313" key="12">
    <source>
        <dbReference type="Proteomes" id="UP001153387"/>
    </source>
</evidence>
<evidence type="ECO:0000256" key="2">
    <source>
        <dbReference type="ARBA" id="ARBA00004696"/>
    </source>
</evidence>
<dbReference type="RefSeq" id="WP_277563576.1">
    <property type="nucleotide sequence ID" value="NZ_JAPDHZ010000002.1"/>
</dbReference>
<keyword evidence="8 9" id="KW-0456">Lyase</keyword>
<keyword evidence="4 9" id="KW-0028">Amino-acid biosynthesis</keyword>
<dbReference type="PROSITE" id="PS00614">
    <property type="entry name" value="IGPS"/>
    <property type="match status" value="1"/>
</dbReference>
<evidence type="ECO:0000259" key="10">
    <source>
        <dbReference type="Pfam" id="PF00218"/>
    </source>
</evidence>
<keyword evidence="7 9" id="KW-0057">Aromatic amino acid biosynthesis</keyword>
<accession>A0A9X4KGI0</accession>
<comment type="pathway">
    <text evidence="2 9">Amino-acid biosynthesis; L-tryptophan biosynthesis; L-tryptophan from chorismate: step 4/5.</text>
</comment>
<evidence type="ECO:0000313" key="11">
    <source>
        <dbReference type="EMBL" id="MDG0789662.1"/>
    </source>
</evidence>
<dbReference type="EMBL" id="JAPDHZ010000002">
    <property type="protein sequence ID" value="MDG0789662.1"/>
    <property type="molecule type" value="Genomic_DNA"/>
</dbReference>
<dbReference type="Proteomes" id="UP001153387">
    <property type="component" value="Unassembled WGS sequence"/>
</dbReference>
<proteinExistence type="inferred from homology"/>
<keyword evidence="12" id="KW-1185">Reference proteome</keyword>
<dbReference type="InterPro" id="IPR001468">
    <property type="entry name" value="Indole-3-GlycerolPSynthase_CS"/>
</dbReference>
<dbReference type="Pfam" id="PF00218">
    <property type="entry name" value="IGPS"/>
    <property type="match status" value="1"/>
</dbReference>
<dbReference type="FunFam" id="3.20.20.70:FF:000024">
    <property type="entry name" value="Indole-3-glycerol phosphate synthase"/>
    <property type="match status" value="1"/>
</dbReference>
<evidence type="ECO:0000256" key="7">
    <source>
        <dbReference type="ARBA" id="ARBA00023141"/>
    </source>
</evidence>
<dbReference type="GO" id="GO:0004425">
    <property type="term" value="F:indole-3-glycerol-phosphate synthase activity"/>
    <property type="evidence" value="ECO:0007669"/>
    <property type="project" value="UniProtKB-UniRule"/>
</dbReference>
<dbReference type="Gene3D" id="3.20.20.70">
    <property type="entry name" value="Aldolase class I"/>
    <property type="match status" value="1"/>
</dbReference>
<dbReference type="InterPro" id="IPR013798">
    <property type="entry name" value="Indole-3-glycerol_P_synth_dom"/>
</dbReference>
<comment type="catalytic activity">
    <reaction evidence="1 9">
        <text>1-(2-carboxyphenylamino)-1-deoxy-D-ribulose 5-phosphate + H(+) = (1S,2R)-1-C-(indol-3-yl)glycerol 3-phosphate + CO2 + H2O</text>
        <dbReference type="Rhea" id="RHEA:23476"/>
        <dbReference type="ChEBI" id="CHEBI:15377"/>
        <dbReference type="ChEBI" id="CHEBI:15378"/>
        <dbReference type="ChEBI" id="CHEBI:16526"/>
        <dbReference type="ChEBI" id="CHEBI:58613"/>
        <dbReference type="ChEBI" id="CHEBI:58866"/>
        <dbReference type="EC" id="4.1.1.48"/>
    </reaction>
</comment>
<dbReference type="PANTHER" id="PTHR22854">
    <property type="entry name" value="TRYPTOPHAN BIOSYNTHESIS PROTEIN"/>
    <property type="match status" value="1"/>
</dbReference>
<dbReference type="HAMAP" id="MF_00134_B">
    <property type="entry name" value="IGPS_B"/>
    <property type="match status" value="1"/>
</dbReference>
<keyword evidence="5 9" id="KW-0210">Decarboxylase</keyword>
<gene>
    <name evidence="9 11" type="primary">trpC</name>
    <name evidence="11" type="ORF">OMP38_01430</name>
</gene>
<evidence type="ECO:0000256" key="3">
    <source>
        <dbReference type="ARBA" id="ARBA00008737"/>
    </source>
</evidence>
<dbReference type="PANTHER" id="PTHR22854:SF2">
    <property type="entry name" value="INDOLE-3-GLYCEROL-PHOSPHATE SYNTHASE"/>
    <property type="match status" value="1"/>
</dbReference>
<keyword evidence="6 9" id="KW-0822">Tryptophan biosynthesis</keyword>
<dbReference type="InterPro" id="IPR045186">
    <property type="entry name" value="Indole-3-glycerol_P_synth"/>
</dbReference>
<organism evidence="11 12">
    <name type="scientific">Cohnella ginsengisoli</name>
    <dbReference type="NCBI Taxonomy" id="425004"/>
    <lineage>
        <taxon>Bacteria</taxon>
        <taxon>Bacillati</taxon>
        <taxon>Bacillota</taxon>
        <taxon>Bacilli</taxon>
        <taxon>Bacillales</taxon>
        <taxon>Paenibacillaceae</taxon>
        <taxon>Cohnella</taxon>
    </lineage>
</organism>
<comment type="similarity">
    <text evidence="3 9">Belongs to the TrpC family.</text>
</comment>
<evidence type="ECO:0000256" key="4">
    <source>
        <dbReference type="ARBA" id="ARBA00022605"/>
    </source>
</evidence>
<comment type="caution">
    <text evidence="11">The sequence shown here is derived from an EMBL/GenBank/DDBJ whole genome shotgun (WGS) entry which is preliminary data.</text>
</comment>
<protein>
    <recommendedName>
        <fullName evidence="9">Indole-3-glycerol phosphate synthase</fullName>
        <shortName evidence="9">IGPS</shortName>
        <ecNumber evidence="9">4.1.1.48</ecNumber>
    </recommendedName>
</protein>
<reference evidence="11 12" key="1">
    <citation type="submission" date="2022-10" db="EMBL/GenBank/DDBJ databases">
        <title>Comparative genomic analysis of Cohnella hashimotonis sp. nov., isolated from the International Space Station.</title>
        <authorList>
            <person name="Simpson A."/>
            <person name="Venkateswaran K."/>
        </authorList>
    </citation>
    <scope>NUCLEOTIDE SEQUENCE [LARGE SCALE GENOMIC DNA]</scope>
    <source>
        <strain evidence="11 12">DSM 18997</strain>
    </source>
</reference>
<dbReference type="GO" id="GO:0000162">
    <property type="term" value="P:L-tryptophan biosynthetic process"/>
    <property type="evidence" value="ECO:0007669"/>
    <property type="project" value="UniProtKB-UniRule"/>
</dbReference>
<feature type="domain" description="Indole-3-glycerol phosphate synthase" evidence="10">
    <location>
        <begin position="3"/>
        <end position="258"/>
    </location>
</feature>
<sequence>MFLDRIVATKKEEAEALKSSMNLSAAEREIASLPACLGFEAALQAGRRNRPVGLIAEVKKASPSKGLIRPDFHPVQLAKAYEAAGTDCISVLTDVQYFQGSNDYLRGVREGVNVPLLRKDFTIDERQIYEARLIGADAILLIAAILDKRQLDAYHRLARDIGLDVLVEVHDRPELETVLEVGLATLIGVNNRNLHTFETDLSVTEQLIALMPQGVTAVSESAIASRDDIAFVGRAGAQAVLVGEHFMRQPDVGAAIEGLLGPVVKTGAAG</sequence>
<name>A0A9X4KGI0_9BACL</name>
<dbReference type="InterPro" id="IPR011060">
    <property type="entry name" value="RibuloseP-bd_barrel"/>
</dbReference>
<evidence type="ECO:0000256" key="1">
    <source>
        <dbReference type="ARBA" id="ARBA00001633"/>
    </source>
</evidence>
<dbReference type="AlphaFoldDB" id="A0A9X4KGI0"/>
<evidence type="ECO:0000256" key="9">
    <source>
        <dbReference type="HAMAP-Rule" id="MF_00134"/>
    </source>
</evidence>
<dbReference type="CDD" id="cd00331">
    <property type="entry name" value="IGPS"/>
    <property type="match status" value="1"/>
</dbReference>
<evidence type="ECO:0000256" key="8">
    <source>
        <dbReference type="ARBA" id="ARBA00023239"/>
    </source>
</evidence>
<dbReference type="NCBIfam" id="NF001377">
    <property type="entry name" value="PRK00278.2-4"/>
    <property type="match status" value="1"/>
</dbReference>
<evidence type="ECO:0000256" key="5">
    <source>
        <dbReference type="ARBA" id="ARBA00022793"/>
    </source>
</evidence>
<dbReference type="SUPFAM" id="SSF51366">
    <property type="entry name" value="Ribulose-phoshate binding barrel"/>
    <property type="match status" value="1"/>
</dbReference>